<sequence length="105" mass="11259">MARYRCRRHRQYTAKATEGIRAPPGVQTGARLKANGDFGSVVRRGSVPATSKQYLSGGAAAAIHHHAFKEAAAECRNSQGTLSCQRIGLCSGEPPPPRHAGEMHH</sequence>
<dbReference type="AlphaFoldDB" id="A0AAW0UJI6"/>
<gene>
    <name evidence="1" type="ORF">O3P69_004153</name>
</gene>
<protein>
    <submittedName>
        <fullName evidence="1">Uncharacterized protein</fullName>
    </submittedName>
</protein>
<evidence type="ECO:0000313" key="2">
    <source>
        <dbReference type="Proteomes" id="UP001487740"/>
    </source>
</evidence>
<evidence type="ECO:0000313" key="1">
    <source>
        <dbReference type="EMBL" id="KAK8398857.1"/>
    </source>
</evidence>
<keyword evidence="2" id="KW-1185">Reference proteome</keyword>
<dbReference type="Proteomes" id="UP001487740">
    <property type="component" value="Unassembled WGS sequence"/>
</dbReference>
<proteinExistence type="predicted"/>
<dbReference type="EMBL" id="JARAKH010000012">
    <property type="protein sequence ID" value="KAK8398857.1"/>
    <property type="molecule type" value="Genomic_DNA"/>
</dbReference>
<organism evidence="1 2">
    <name type="scientific">Scylla paramamosain</name>
    <name type="common">Mud crab</name>
    <dbReference type="NCBI Taxonomy" id="85552"/>
    <lineage>
        <taxon>Eukaryota</taxon>
        <taxon>Metazoa</taxon>
        <taxon>Ecdysozoa</taxon>
        <taxon>Arthropoda</taxon>
        <taxon>Crustacea</taxon>
        <taxon>Multicrustacea</taxon>
        <taxon>Malacostraca</taxon>
        <taxon>Eumalacostraca</taxon>
        <taxon>Eucarida</taxon>
        <taxon>Decapoda</taxon>
        <taxon>Pleocyemata</taxon>
        <taxon>Brachyura</taxon>
        <taxon>Eubrachyura</taxon>
        <taxon>Portunoidea</taxon>
        <taxon>Portunidae</taxon>
        <taxon>Portuninae</taxon>
        <taxon>Scylla</taxon>
    </lineage>
</organism>
<accession>A0AAW0UJI6</accession>
<comment type="caution">
    <text evidence="1">The sequence shown here is derived from an EMBL/GenBank/DDBJ whole genome shotgun (WGS) entry which is preliminary data.</text>
</comment>
<name>A0AAW0UJI6_SCYPA</name>
<reference evidence="1 2" key="1">
    <citation type="submission" date="2023-03" db="EMBL/GenBank/DDBJ databases">
        <title>High-quality genome of Scylla paramamosain provides insights in environmental adaptation.</title>
        <authorList>
            <person name="Zhang L."/>
        </authorList>
    </citation>
    <scope>NUCLEOTIDE SEQUENCE [LARGE SCALE GENOMIC DNA]</scope>
    <source>
        <strain evidence="1">LZ_2023a</strain>
        <tissue evidence="1">Muscle</tissue>
    </source>
</reference>